<comment type="similarity">
    <text evidence="2 3">Belongs to the glutamine synthetase family.</text>
</comment>
<evidence type="ECO:0000256" key="1">
    <source>
        <dbReference type="ARBA" id="ARBA00022598"/>
    </source>
</evidence>
<evidence type="ECO:0000313" key="5">
    <source>
        <dbReference type="EMBL" id="MDR7151867.1"/>
    </source>
</evidence>
<feature type="domain" description="GS catalytic" evidence="4">
    <location>
        <begin position="106"/>
        <end position="443"/>
    </location>
</feature>
<accession>A0ABU1WS55</accession>
<dbReference type="PROSITE" id="PS51987">
    <property type="entry name" value="GS_CATALYTIC"/>
    <property type="match status" value="1"/>
</dbReference>
<evidence type="ECO:0000313" key="6">
    <source>
        <dbReference type="Proteomes" id="UP001265700"/>
    </source>
</evidence>
<dbReference type="RefSeq" id="WP_310320069.1">
    <property type="nucleotide sequence ID" value="NZ_JAVDWU010000009.1"/>
</dbReference>
<dbReference type="EMBL" id="JAVDWU010000009">
    <property type="protein sequence ID" value="MDR7151867.1"/>
    <property type="molecule type" value="Genomic_DNA"/>
</dbReference>
<dbReference type="Pfam" id="PF00120">
    <property type="entry name" value="Gln-synt_C"/>
    <property type="match status" value="1"/>
</dbReference>
<sequence>MRQECADRFLTIAVVDTNGLLRGQKVAASELPGILASGMGMSPAQLALDPTDVFLSMPGVTDGTGDFHDCALAVDTSSRRAIPWEVQSDQALYLAEFSGDAQAFCPRSVLRKVLDRAAAMDVFPKLGYELEFTLFNETAESLQDKQYDNLRTATAHASHDLVIYQAAQSEFYNGVADFCEPLNIQLAKMHEEIGGGFMEACVAANTAMAAADQAVLLKNFLRVFAMRRGQTISFMPRWSEQADSQSSHIHISLLDGAGAPCFWDADAEHQMSRRFRHFLAGVQRYLPEFMLVFAPTVNSWRRFAEGTFAPPAFTWGIENRTTCLRVVGHSPQSIRVENRLPCADANHYLTAAASIAAGLAGIEARLEPSAPTVGNGYLPDARHGPPLHHNMQAAIAALRGSACAKDWLGERFVETFSATREAQCKSFVGKSLIDERRRFFELG</sequence>
<reference evidence="5 6" key="1">
    <citation type="submission" date="2023-07" db="EMBL/GenBank/DDBJ databases">
        <title>Sorghum-associated microbial communities from plants grown in Nebraska, USA.</title>
        <authorList>
            <person name="Schachtman D."/>
        </authorList>
    </citation>
    <scope>NUCLEOTIDE SEQUENCE [LARGE SCALE GENOMIC DNA]</scope>
    <source>
        <strain evidence="5 6">4249</strain>
    </source>
</reference>
<dbReference type="InterPro" id="IPR008146">
    <property type="entry name" value="Gln_synth_cat_dom"/>
</dbReference>
<dbReference type="EC" id="6.3.1.2" evidence="5"/>
<evidence type="ECO:0000256" key="3">
    <source>
        <dbReference type="RuleBase" id="RU000384"/>
    </source>
</evidence>
<organism evidence="5 6">
    <name type="scientific">Hydrogenophaga palleronii</name>
    <dbReference type="NCBI Taxonomy" id="65655"/>
    <lineage>
        <taxon>Bacteria</taxon>
        <taxon>Pseudomonadati</taxon>
        <taxon>Pseudomonadota</taxon>
        <taxon>Betaproteobacteria</taxon>
        <taxon>Burkholderiales</taxon>
        <taxon>Comamonadaceae</taxon>
        <taxon>Hydrogenophaga</taxon>
    </lineage>
</organism>
<name>A0ABU1WS55_9BURK</name>
<proteinExistence type="inferred from homology"/>
<gene>
    <name evidence="5" type="ORF">J2W49_003843</name>
</gene>
<protein>
    <submittedName>
        <fullName evidence="5">Glutamine synthetase</fullName>
        <ecNumber evidence="5">6.3.1.2</ecNumber>
    </submittedName>
</protein>
<keyword evidence="1 5" id="KW-0436">Ligase</keyword>
<dbReference type="SUPFAM" id="SSF55931">
    <property type="entry name" value="Glutamine synthetase/guanido kinase"/>
    <property type="match status" value="1"/>
</dbReference>
<dbReference type="InterPro" id="IPR036651">
    <property type="entry name" value="Gln_synt_N_sf"/>
</dbReference>
<evidence type="ECO:0000259" key="4">
    <source>
        <dbReference type="PROSITE" id="PS51987"/>
    </source>
</evidence>
<dbReference type="Gene3D" id="3.30.590.10">
    <property type="entry name" value="Glutamine synthetase/guanido kinase, catalytic domain"/>
    <property type="match status" value="1"/>
</dbReference>
<dbReference type="Gene3D" id="3.10.20.70">
    <property type="entry name" value="Glutamine synthetase, N-terminal domain"/>
    <property type="match status" value="1"/>
</dbReference>
<dbReference type="InterPro" id="IPR014746">
    <property type="entry name" value="Gln_synth/guanido_kin_cat_dom"/>
</dbReference>
<evidence type="ECO:0000256" key="2">
    <source>
        <dbReference type="PROSITE-ProRule" id="PRU01331"/>
    </source>
</evidence>
<dbReference type="Proteomes" id="UP001265700">
    <property type="component" value="Unassembled WGS sequence"/>
</dbReference>
<dbReference type="PANTHER" id="PTHR43785:SF12">
    <property type="entry name" value="TYPE-1 GLUTAMINE SYNTHETASE 2"/>
    <property type="match status" value="1"/>
</dbReference>
<dbReference type="PANTHER" id="PTHR43785">
    <property type="entry name" value="GAMMA-GLUTAMYLPUTRESCINE SYNTHETASE"/>
    <property type="match status" value="1"/>
</dbReference>
<dbReference type="SMART" id="SM01230">
    <property type="entry name" value="Gln-synt_C"/>
    <property type="match status" value="1"/>
</dbReference>
<dbReference type="GO" id="GO:0004356">
    <property type="term" value="F:glutamine synthetase activity"/>
    <property type="evidence" value="ECO:0007669"/>
    <property type="project" value="UniProtKB-EC"/>
</dbReference>
<comment type="caution">
    <text evidence="5">The sequence shown here is derived from an EMBL/GenBank/DDBJ whole genome shotgun (WGS) entry which is preliminary data.</text>
</comment>
<keyword evidence="6" id="KW-1185">Reference proteome</keyword>